<accession>A0A0P8Y4S3</accession>
<dbReference type="GeneID" id="26513990"/>
<protein>
    <submittedName>
        <fullName evidence="1">Uncharacterized protein</fullName>
    </submittedName>
</protein>
<evidence type="ECO:0000313" key="1">
    <source>
        <dbReference type="EMBL" id="KPU76581.1"/>
    </source>
</evidence>
<dbReference type="AlphaFoldDB" id="A0A0P8Y4S3"/>
<reference evidence="1 2" key="1">
    <citation type="journal article" date="2007" name="Nature">
        <title>Evolution of genes and genomes on the Drosophila phylogeny.</title>
        <authorList>
            <consortium name="Drosophila 12 Genomes Consortium"/>
            <person name="Clark A.G."/>
            <person name="Eisen M.B."/>
            <person name="Smith D.R."/>
            <person name="Bergman C.M."/>
            <person name="Oliver B."/>
            <person name="Markow T.A."/>
            <person name="Kaufman T.C."/>
            <person name="Kellis M."/>
            <person name="Gelbart W."/>
            <person name="Iyer V.N."/>
            <person name="Pollard D.A."/>
            <person name="Sackton T.B."/>
            <person name="Larracuente A.M."/>
            <person name="Singh N.D."/>
            <person name="Abad J.P."/>
            <person name="Abt D.N."/>
            <person name="Adryan B."/>
            <person name="Aguade M."/>
            <person name="Akashi H."/>
            <person name="Anderson W.W."/>
            <person name="Aquadro C.F."/>
            <person name="Ardell D.H."/>
            <person name="Arguello R."/>
            <person name="Artieri C.G."/>
            <person name="Barbash D.A."/>
            <person name="Barker D."/>
            <person name="Barsanti P."/>
            <person name="Batterham P."/>
            <person name="Batzoglou S."/>
            <person name="Begun D."/>
            <person name="Bhutkar A."/>
            <person name="Blanco E."/>
            <person name="Bosak S.A."/>
            <person name="Bradley R.K."/>
            <person name="Brand A.D."/>
            <person name="Brent M.R."/>
            <person name="Brooks A.N."/>
            <person name="Brown R.H."/>
            <person name="Butlin R.K."/>
            <person name="Caggese C."/>
            <person name="Calvi B.R."/>
            <person name="Bernardo de Carvalho A."/>
            <person name="Caspi A."/>
            <person name="Castrezana S."/>
            <person name="Celniker S.E."/>
            <person name="Chang J.L."/>
            <person name="Chapple C."/>
            <person name="Chatterji S."/>
            <person name="Chinwalla A."/>
            <person name="Civetta A."/>
            <person name="Clifton S.W."/>
            <person name="Comeron J.M."/>
            <person name="Costello J.C."/>
            <person name="Coyne J.A."/>
            <person name="Daub J."/>
            <person name="David R.G."/>
            <person name="Delcher A.L."/>
            <person name="Delehaunty K."/>
            <person name="Do C.B."/>
            <person name="Ebling H."/>
            <person name="Edwards K."/>
            <person name="Eickbush T."/>
            <person name="Evans J.D."/>
            <person name="Filipski A."/>
            <person name="Findeiss S."/>
            <person name="Freyhult E."/>
            <person name="Fulton L."/>
            <person name="Fulton R."/>
            <person name="Garcia A.C."/>
            <person name="Gardiner A."/>
            <person name="Garfield D.A."/>
            <person name="Garvin B.E."/>
            <person name="Gibson G."/>
            <person name="Gilbert D."/>
            <person name="Gnerre S."/>
            <person name="Godfrey J."/>
            <person name="Good R."/>
            <person name="Gotea V."/>
            <person name="Gravely B."/>
            <person name="Greenberg A.J."/>
            <person name="Griffiths-Jones S."/>
            <person name="Gross S."/>
            <person name="Guigo R."/>
            <person name="Gustafson E.A."/>
            <person name="Haerty W."/>
            <person name="Hahn M.W."/>
            <person name="Halligan D.L."/>
            <person name="Halpern A.L."/>
            <person name="Halter G.M."/>
            <person name="Han M.V."/>
            <person name="Heger A."/>
            <person name="Hillier L."/>
            <person name="Hinrichs A.S."/>
            <person name="Holmes I."/>
            <person name="Hoskins R.A."/>
            <person name="Hubisz M.J."/>
            <person name="Hultmark D."/>
            <person name="Huntley M.A."/>
            <person name="Jaffe D.B."/>
            <person name="Jagadeeshan S."/>
            <person name="Jeck W.R."/>
            <person name="Johnson J."/>
            <person name="Jones C.D."/>
            <person name="Jordan W.C."/>
            <person name="Karpen G.H."/>
            <person name="Kataoka E."/>
            <person name="Keightley P.D."/>
            <person name="Kheradpour P."/>
            <person name="Kirkness E.F."/>
            <person name="Koerich L.B."/>
            <person name="Kristiansen K."/>
            <person name="Kudrna D."/>
            <person name="Kulathinal R.J."/>
            <person name="Kumar S."/>
            <person name="Kwok R."/>
            <person name="Lander E."/>
            <person name="Langley C.H."/>
            <person name="Lapoint R."/>
            <person name="Lazzaro B.P."/>
            <person name="Lee S.J."/>
            <person name="Levesque L."/>
            <person name="Li R."/>
            <person name="Lin C.F."/>
            <person name="Lin M.F."/>
            <person name="Lindblad-Toh K."/>
            <person name="Llopart A."/>
            <person name="Long M."/>
            <person name="Low L."/>
            <person name="Lozovsky E."/>
            <person name="Lu J."/>
            <person name="Luo M."/>
            <person name="Machado C.A."/>
            <person name="Makalowski W."/>
            <person name="Marzo M."/>
            <person name="Matsuda M."/>
            <person name="Matzkin L."/>
            <person name="McAllister B."/>
            <person name="McBride C.S."/>
            <person name="McKernan B."/>
            <person name="McKernan K."/>
            <person name="Mendez-Lago M."/>
            <person name="Minx P."/>
            <person name="Mollenhauer M.U."/>
            <person name="Montooth K."/>
            <person name="Mount S.M."/>
            <person name="Mu X."/>
            <person name="Myers E."/>
            <person name="Negre B."/>
            <person name="Newfeld S."/>
            <person name="Nielsen R."/>
            <person name="Noor M.A."/>
            <person name="O'Grady P."/>
            <person name="Pachter L."/>
            <person name="Papaceit M."/>
            <person name="Parisi M.J."/>
            <person name="Parisi M."/>
            <person name="Parts L."/>
            <person name="Pedersen J.S."/>
            <person name="Pesole G."/>
            <person name="Phillippy A.M."/>
            <person name="Ponting C.P."/>
            <person name="Pop M."/>
            <person name="Porcelli D."/>
            <person name="Powell J.R."/>
            <person name="Prohaska S."/>
            <person name="Pruitt K."/>
            <person name="Puig M."/>
            <person name="Quesneville H."/>
            <person name="Ram K.R."/>
            <person name="Rand D."/>
            <person name="Rasmussen M.D."/>
            <person name="Reed L.K."/>
            <person name="Reenan R."/>
            <person name="Reily A."/>
            <person name="Remington K.A."/>
            <person name="Rieger T.T."/>
            <person name="Ritchie M.G."/>
            <person name="Robin C."/>
            <person name="Rogers Y.H."/>
            <person name="Rohde C."/>
            <person name="Rozas J."/>
            <person name="Rubenfield M.J."/>
            <person name="Ruiz A."/>
            <person name="Russo S."/>
            <person name="Salzberg S.L."/>
            <person name="Sanchez-Gracia A."/>
            <person name="Saranga D.J."/>
            <person name="Sato H."/>
            <person name="Schaeffer S.W."/>
            <person name="Schatz M.C."/>
            <person name="Schlenke T."/>
            <person name="Schwartz R."/>
            <person name="Segarra C."/>
            <person name="Singh R.S."/>
            <person name="Sirot L."/>
            <person name="Sirota M."/>
            <person name="Sisneros N.B."/>
            <person name="Smith C.D."/>
            <person name="Smith T.F."/>
            <person name="Spieth J."/>
            <person name="Stage D.E."/>
            <person name="Stark A."/>
            <person name="Stephan W."/>
            <person name="Strausberg R.L."/>
            <person name="Strempel S."/>
            <person name="Sturgill D."/>
            <person name="Sutton G."/>
            <person name="Sutton G.G."/>
            <person name="Tao W."/>
            <person name="Teichmann S."/>
            <person name="Tobari Y.N."/>
            <person name="Tomimura Y."/>
            <person name="Tsolas J.M."/>
            <person name="Valente V.L."/>
            <person name="Venter E."/>
            <person name="Venter J.C."/>
            <person name="Vicario S."/>
            <person name="Vieira F.G."/>
            <person name="Vilella A.J."/>
            <person name="Villasante A."/>
            <person name="Walenz B."/>
            <person name="Wang J."/>
            <person name="Wasserman M."/>
            <person name="Watts T."/>
            <person name="Wilson D."/>
            <person name="Wilson R.K."/>
            <person name="Wing R.A."/>
            <person name="Wolfner M.F."/>
            <person name="Wong A."/>
            <person name="Wong G.K."/>
            <person name="Wu C.I."/>
            <person name="Wu G."/>
            <person name="Yamamoto D."/>
            <person name="Yang H.P."/>
            <person name="Yang S.P."/>
            <person name="Yorke J.A."/>
            <person name="Yoshida K."/>
            <person name="Zdobnov E."/>
            <person name="Zhang P."/>
            <person name="Zhang Y."/>
            <person name="Zimin A.V."/>
            <person name="Baldwin J."/>
            <person name="Abdouelleil A."/>
            <person name="Abdulkadir J."/>
            <person name="Abebe A."/>
            <person name="Abera B."/>
            <person name="Abreu J."/>
            <person name="Acer S.C."/>
            <person name="Aftuck L."/>
            <person name="Alexander A."/>
            <person name="An P."/>
            <person name="Anderson E."/>
            <person name="Anderson S."/>
            <person name="Arachi H."/>
            <person name="Azer M."/>
            <person name="Bachantsang P."/>
            <person name="Barry A."/>
            <person name="Bayul T."/>
            <person name="Berlin A."/>
            <person name="Bessette D."/>
            <person name="Bloom T."/>
            <person name="Blye J."/>
            <person name="Boguslavskiy L."/>
            <person name="Bonnet C."/>
            <person name="Boukhgalter B."/>
            <person name="Bourzgui I."/>
            <person name="Brown A."/>
            <person name="Cahill P."/>
            <person name="Channer S."/>
            <person name="Cheshatsang Y."/>
            <person name="Chuda L."/>
            <person name="Citroen M."/>
            <person name="Collymore A."/>
            <person name="Cooke P."/>
            <person name="Costello M."/>
            <person name="D'Aco K."/>
            <person name="Daza R."/>
            <person name="De Haan G."/>
            <person name="DeGray S."/>
            <person name="DeMaso C."/>
            <person name="Dhargay N."/>
            <person name="Dooley K."/>
            <person name="Dooley E."/>
            <person name="Doricent M."/>
            <person name="Dorje P."/>
            <person name="Dorjee K."/>
            <person name="Dupes A."/>
            <person name="Elong R."/>
            <person name="Falk J."/>
            <person name="Farina A."/>
            <person name="Faro S."/>
            <person name="Ferguson D."/>
            <person name="Fisher S."/>
            <person name="Foley C.D."/>
            <person name="Franke A."/>
            <person name="Friedrich D."/>
            <person name="Gadbois L."/>
            <person name="Gearin G."/>
            <person name="Gearin C.R."/>
            <person name="Giannoukos G."/>
            <person name="Goode T."/>
            <person name="Graham J."/>
            <person name="Grandbois E."/>
            <person name="Grewal S."/>
            <person name="Gyaltsen K."/>
            <person name="Hafez N."/>
            <person name="Hagos B."/>
            <person name="Hall J."/>
            <person name="Henson C."/>
            <person name="Hollinger A."/>
            <person name="Honan T."/>
            <person name="Huard M.D."/>
            <person name="Hughes L."/>
            <person name="Hurhula B."/>
            <person name="Husby M.E."/>
            <person name="Kamat A."/>
            <person name="Kanga B."/>
            <person name="Kashin S."/>
            <person name="Khazanovich D."/>
            <person name="Kisner P."/>
            <person name="Lance K."/>
            <person name="Lara M."/>
            <person name="Lee W."/>
            <person name="Lennon N."/>
            <person name="Letendre F."/>
            <person name="LeVine R."/>
            <person name="Lipovsky A."/>
            <person name="Liu X."/>
            <person name="Liu J."/>
            <person name="Liu S."/>
            <person name="Lokyitsang T."/>
            <person name="Lokyitsang Y."/>
            <person name="Lubonja R."/>
            <person name="Lui A."/>
            <person name="MacDonald P."/>
            <person name="Magnisalis V."/>
            <person name="Maru K."/>
            <person name="Matthews C."/>
            <person name="McCusker W."/>
            <person name="McDonough S."/>
            <person name="Mehta T."/>
            <person name="Meldrim J."/>
            <person name="Meneus L."/>
            <person name="Mihai O."/>
            <person name="Mihalev A."/>
            <person name="Mihova T."/>
            <person name="Mittelman R."/>
            <person name="Mlenga V."/>
            <person name="Montmayeur A."/>
            <person name="Mulrain L."/>
            <person name="Navidi A."/>
            <person name="Naylor J."/>
            <person name="Negash T."/>
            <person name="Nguyen T."/>
            <person name="Nguyen N."/>
            <person name="Nicol R."/>
            <person name="Norbu C."/>
            <person name="Norbu N."/>
            <person name="Novod N."/>
            <person name="O'Neill B."/>
            <person name="Osman S."/>
            <person name="Markiewicz E."/>
            <person name="Oyono O.L."/>
            <person name="Patti C."/>
            <person name="Phunkhang P."/>
            <person name="Pierre F."/>
            <person name="Priest M."/>
            <person name="Raghuraman S."/>
            <person name="Rege F."/>
            <person name="Reyes R."/>
            <person name="Rise C."/>
            <person name="Rogov P."/>
            <person name="Ross K."/>
            <person name="Ryan E."/>
            <person name="Settipalli S."/>
            <person name="Shea T."/>
            <person name="Sherpa N."/>
            <person name="Shi L."/>
            <person name="Shih D."/>
            <person name="Sparrow T."/>
            <person name="Spaulding J."/>
            <person name="Stalker J."/>
            <person name="Stange-Thomann N."/>
            <person name="Stavropoulos S."/>
            <person name="Stone C."/>
            <person name="Strader C."/>
            <person name="Tesfaye S."/>
            <person name="Thomson T."/>
            <person name="Thoulutsang Y."/>
            <person name="Thoulutsang D."/>
            <person name="Topham K."/>
            <person name="Topping I."/>
            <person name="Tsamla T."/>
            <person name="Vassiliev H."/>
            <person name="Vo A."/>
            <person name="Wangchuk T."/>
            <person name="Wangdi T."/>
            <person name="Weiand M."/>
            <person name="Wilkinson J."/>
            <person name="Wilson A."/>
            <person name="Yadav S."/>
            <person name="Young G."/>
            <person name="Yu Q."/>
            <person name="Zembek L."/>
            <person name="Zhong D."/>
            <person name="Zimmer A."/>
            <person name="Zwirko Z."/>
            <person name="Jaffe D.B."/>
            <person name="Alvarez P."/>
            <person name="Brockman W."/>
            <person name="Butler J."/>
            <person name="Chin C."/>
            <person name="Gnerre S."/>
            <person name="Grabherr M."/>
            <person name="Kleber M."/>
            <person name="Mauceli E."/>
            <person name="MacCallum I."/>
        </authorList>
    </citation>
    <scope>NUCLEOTIDE SEQUENCE [LARGE SCALE GENOMIC DNA]</scope>
    <source>
        <strain evidence="2">Tucson 14024-0371.13</strain>
    </source>
</reference>
<keyword evidence="2" id="KW-1185">Reference proteome</keyword>
<dbReference type="OrthoDB" id="7848683at2759"/>
<proteinExistence type="predicted"/>
<dbReference type="EMBL" id="CH902619">
    <property type="protein sequence ID" value="KPU76581.1"/>
    <property type="molecule type" value="Genomic_DNA"/>
</dbReference>
<dbReference type="KEGG" id="dan:26513990"/>
<evidence type="ECO:0000313" key="2">
    <source>
        <dbReference type="Proteomes" id="UP000007801"/>
    </source>
</evidence>
<name>A0A0P8Y4S3_DROAN</name>
<organism evidence="1 2">
    <name type="scientific">Drosophila ananassae</name>
    <name type="common">Fruit fly</name>
    <dbReference type="NCBI Taxonomy" id="7217"/>
    <lineage>
        <taxon>Eukaryota</taxon>
        <taxon>Metazoa</taxon>
        <taxon>Ecdysozoa</taxon>
        <taxon>Arthropoda</taxon>
        <taxon>Hexapoda</taxon>
        <taxon>Insecta</taxon>
        <taxon>Pterygota</taxon>
        <taxon>Neoptera</taxon>
        <taxon>Endopterygota</taxon>
        <taxon>Diptera</taxon>
        <taxon>Brachycera</taxon>
        <taxon>Muscomorpha</taxon>
        <taxon>Ephydroidea</taxon>
        <taxon>Drosophilidae</taxon>
        <taxon>Drosophila</taxon>
        <taxon>Sophophora</taxon>
    </lineage>
</organism>
<sequence>MEPEVTILSIGTVTSNSSVNNQQVPFDQKFAERMKQILLDGAAPLNSTPDLDSIGRFAAKSIRRNGKQYYQFGKDTFERDTIISGPAFDPKSIVFLIKDRIAKEHWINENVIQFRNNSWPEIQTIVCDSIAEQDYQIYQFLGYLQSNQ</sequence>
<dbReference type="Proteomes" id="UP000007801">
    <property type="component" value="Unassembled WGS sequence"/>
</dbReference>
<gene>
    <name evidence="1" type="primary">Dana\GF26581</name>
    <name evidence="1" type="ORF">GF26581</name>
</gene>
<dbReference type="InParanoid" id="A0A0P8Y4S3"/>